<evidence type="ECO:0000256" key="1">
    <source>
        <dbReference type="ARBA" id="ARBA00005184"/>
    </source>
</evidence>
<keyword evidence="5 12" id="KW-0378">Hydrolase</keyword>
<dbReference type="InterPro" id="IPR011050">
    <property type="entry name" value="Pectin_lyase_fold/virulence"/>
</dbReference>
<evidence type="ECO:0000256" key="8">
    <source>
        <dbReference type="ARBA" id="ARBA00023180"/>
    </source>
</evidence>
<protein>
    <recommendedName>
        <fullName evidence="4 12">Pectinesterase</fullName>
        <ecNumber evidence="4 12">3.1.1.11</ecNumber>
    </recommendedName>
</protein>
<dbReference type="GO" id="GO:0045490">
    <property type="term" value="P:pectin catabolic process"/>
    <property type="evidence" value="ECO:0007669"/>
    <property type="project" value="UniProtKB-UniRule"/>
</dbReference>
<comment type="caution">
    <text evidence="16">The sequence shown here is derived from an EMBL/GenBank/DDBJ whole genome shotgun (WGS) entry which is preliminary data.</text>
</comment>
<evidence type="ECO:0000256" key="4">
    <source>
        <dbReference type="ARBA" id="ARBA00013229"/>
    </source>
</evidence>
<dbReference type="PROSITE" id="PS00503">
    <property type="entry name" value="PECTINESTERASE_2"/>
    <property type="match status" value="1"/>
</dbReference>
<evidence type="ECO:0000313" key="17">
    <source>
        <dbReference type="Proteomes" id="UP001054252"/>
    </source>
</evidence>
<dbReference type="Pfam" id="PF04043">
    <property type="entry name" value="PMEI"/>
    <property type="match status" value="1"/>
</dbReference>
<dbReference type="GO" id="GO:0042545">
    <property type="term" value="P:cell wall modification"/>
    <property type="evidence" value="ECO:0007669"/>
    <property type="project" value="UniProtKB-UniRule"/>
</dbReference>
<evidence type="ECO:0000256" key="5">
    <source>
        <dbReference type="ARBA" id="ARBA00022801"/>
    </source>
</evidence>
<reference evidence="16 17" key="1">
    <citation type="journal article" date="2021" name="Commun. Biol.">
        <title>The genome of Shorea leprosula (Dipterocarpaceae) highlights the ecological relevance of drought in aseasonal tropical rainforests.</title>
        <authorList>
            <person name="Ng K.K.S."/>
            <person name="Kobayashi M.J."/>
            <person name="Fawcett J.A."/>
            <person name="Hatakeyama M."/>
            <person name="Paape T."/>
            <person name="Ng C.H."/>
            <person name="Ang C.C."/>
            <person name="Tnah L.H."/>
            <person name="Lee C.T."/>
            <person name="Nishiyama T."/>
            <person name="Sese J."/>
            <person name="O'Brien M.J."/>
            <person name="Copetti D."/>
            <person name="Mohd Noor M.I."/>
            <person name="Ong R.C."/>
            <person name="Putra M."/>
            <person name="Sireger I.Z."/>
            <person name="Indrioko S."/>
            <person name="Kosugi Y."/>
            <person name="Izuno A."/>
            <person name="Isagi Y."/>
            <person name="Lee S.L."/>
            <person name="Shimizu K.K."/>
        </authorList>
    </citation>
    <scope>NUCLEOTIDE SEQUENCE [LARGE SCALE GENOMIC DNA]</scope>
    <source>
        <strain evidence="16">214</strain>
    </source>
</reference>
<keyword evidence="7" id="KW-1015">Disulfide bond</keyword>
<proteinExistence type="inferred from homology"/>
<dbReference type="FunFam" id="2.160.20.10:FF:000001">
    <property type="entry name" value="Pectinesterase"/>
    <property type="match status" value="1"/>
</dbReference>
<dbReference type="SMART" id="SM00856">
    <property type="entry name" value="PMEI"/>
    <property type="match status" value="1"/>
</dbReference>
<comment type="pathway">
    <text evidence="1 12">Glycan metabolism; pectin degradation; 2-dehydro-3-deoxy-D-gluconate from pectin: step 1/5.</text>
</comment>
<evidence type="ECO:0000256" key="7">
    <source>
        <dbReference type="ARBA" id="ARBA00023157"/>
    </source>
</evidence>
<dbReference type="InterPro" id="IPR000070">
    <property type="entry name" value="Pectinesterase_cat"/>
</dbReference>
<evidence type="ECO:0000256" key="12">
    <source>
        <dbReference type="RuleBase" id="RU000589"/>
    </source>
</evidence>
<evidence type="ECO:0000256" key="3">
    <source>
        <dbReference type="ARBA" id="ARBA00007786"/>
    </source>
</evidence>
<feature type="region of interest" description="Disordered" evidence="13">
    <location>
        <begin position="55"/>
        <end position="74"/>
    </location>
</feature>
<accession>A0AAV5ITG0</accession>
<dbReference type="PANTHER" id="PTHR31707">
    <property type="entry name" value="PECTINESTERASE"/>
    <property type="match status" value="1"/>
</dbReference>
<comment type="similarity">
    <text evidence="3">In the C-terminal section; belongs to the pectinesterase family.</text>
</comment>
<evidence type="ECO:0000256" key="14">
    <source>
        <dbReference type="SAM" id="Phobius"/>
    </source>
</evidence>
<dbReference type="CDD" id="cd15798">
    <property type="entry name" value="PMEI-like_3"/>
    <property type="match status" value="1"/>
</dbReference>
<feature type="active site" evidence="11">
    <location>
        <position position="430"/>
    </location>
</feature>
<dbReference type="EC" id="3.1.1.11" evidence="4 12"/>
<comment type="catalytic activity">
    <reaction evidence="9 12">
        <text>[(1-&gt;4)-alpha-D-galacturonosyl methyl ester](n) + n H2O = [(1-&gt;4)-alpha-D-galacturonosyl](n) + n methanol + n H(+)</text>
        <dbReference type="Rhea" id="RHEA:22380"/>
        <dbReference type="Rhea" id="RHEA-COMP:14570"/>
        <dbReference type="Rhea" id="RHEA-COMP:14573"/>
        <dbReference type="ChEBI" id="CHEBI:15377"/>
        <dbReference type="ChEBI" id="CHEBI:15378"/>
        <dbReference type="ChEBI" id="CHEBI:17790"/>
        <dbReference type="ChEBI" id="CHEBI:140522"/>
        <dbReference type="ChEBI" id="CHEBI:140523"/>
        <dbReference type="EC" id="3.1.1.11"/>
    </reaction>
</comment>
<evidence type="ECO:0000256" key="2">
    <source>
        <dbReference type="ARBA" id="ARBA00006027"/>
    </source>
</evidence>
<dbReference type="Proteomes" id="UP001054252">
    <property type="component" value="Unassembled WGS sequence"/>
</dbReference>
<evidence type="ECO:0000256" key="11">
    <source>
        <dbReference type="PROSITE-ProRule" id="PRU10040"/>
    </source>
</evidence>
<dbReference type="NCBIfam" id="TIGR01614">
    <property type="entry name" value="PME_inhib"/>
    <property type="match status" value="1"/>
</dbReference>
<dbReference type="EMBL" id="BPVZ01000020">
    <property type="protein sequence ID" value="GKV03745.1"/>
    <property type="molecule type" value="Genomic_DNA"/>
</dbReference>
<dbReference type="Pfam" id="PF01095">
    <property type="entry name" value="Pectinesterase"/>
    <property type="match status" value="1"/>
</dbReference>
<keyword evidence="14" id="KW-1133">Transmembrane helix</keyword>
<dbReference type="GO" id="GO:0004857">
    <property type="term" value="F:enzyme inhibitor activity"/>
    <property type="evidence" value="ECO:0007669"/>
    <property type="project" value="InterPro"/>
</dbReference>
<keyword evidence="17" id="KW-1185">Reference proteome</keyword>
<keyword evidence="8" id="KW-0325">Glycoprotein</keyword>
<dbReference type="GO" id="GO:0030599">
    <property type="term" value="F:pectinesterase activity"/>
    <property type="evidence" value="ECO:0007669"/>
    <property type="project" value="UniProtKB-UniRule"/>
</dbReference>
<evidence type="ECO:0000256" key="9">
    <source>
        <dbReference type="ARBA" id="ARBA00047928"/>
    </source>
</evidence>
<dbReference type="InterPro" id="IPR033131">
    <property type="entry name" value="Pectinesterase_Asp_AS"/>
</dbReference>
<dbReference type="InterPro" id="IPR012334">
    <property type="entry name" value="Pectin_lyas_fold"/>
</dbReference>
<dbReference type="Gene3D" id="1.20.140.40">
    <property type="entry name" value="Invertase/pectin methylesterase inhibitor family protein"/>
    <property type="match status" value="1"/>
</dbReference>
<name>A0AAV5ITG0_9ROSI</name>
<dbReference type="SUPFAM" id="SSF51126">
    <property type="entry name" value="Pectin lyase-like"/>
    <property type="match status" value="1"/>
</dbReference>
<dbReference type="Gene3D" id="2.160.20.10">
    <property type="entry name" value="Single-stranded right-handed beta-helix, Pectin lyase-like"/>
    <property type="match status" value="1"/>
</dbReference>
<evidence type="ECO:0000256" key="10">
    <source>
        <dbReference type="ARBA" id="ARBA00057335"/>
    </source>
</evidence>
<keyword evidence="14" id="KW-0472">Membrane</keyword>
<evidence type="ECO:0000313" key="16">
    <source>
        <dbReference type="EMBL" id="GKV03745.1"/>
    </source>
</evidence>
<dbReference type="AlphaFoldDB" id="A0AAV5ITG0"/>
<dbReference type="InterPro" id="IPR006501">
    <property type="entry name" value="Pectinesterase_inhib_dom"/>
</dbReference>
<feature type="domain" description="Pectinesterase inhibitor" evidence="15">
    <location>
        <begin position="75"/>
        <end position="225"/>
    </location>
</feature>
<evidence type="ECO:0000256" key="6">
    <source>
        <dbReference type="ARBA" id="ARBA00023085"/>
    </source>
</evidence>
<organism evidence="16 17">
    <name type="scientific">Rubroshorea leprosula</name>
    <dbReference type="NCBI Taxonomy" id="152421"/>
    <lineage>
        <taxon>Eukaryota</taxon>
        <taxon>Viridiplantae</taxon>
        <taxon>Streptophyta</taxon>
        <taxon>Embryophyta</taxon>
        <taxon>Tracheophyta</taxon>
        <taxon>Spermatophyta</taxon>
        <taxon>Magnoliopsida</taxon>
        <taxon>eudicotyledons</taxon>
        <taxon>Gunneridae</taxon>
        <taxon>Pentapetalae</taxon>
        <taxon>rosids</taxon>
        <taxon>malvids</taxon>
        <taxon>Malvales</taxon>
        <taxon>Dipterocarpaceae</taxon>
        <taxon>Rubroshorea</taxon>
    </lineage>
</organism>
<sequence>MVFQDFDVIQERRRQERQRKFKKRITIVVIAIFILLIITGAGIFVVVTSVKKNEEKSQPAKGKPSHSPPNEVVRNSDKIVKTICNSTLYQDTCQSTLQKIVKDSPAAKSHPKDLLKGAISATVDKLEKAFTNVSKLEFATPEEKQAFEVCKQVVADAKEELQTSVDNIGDDLGKLETNGNVNSWLSAVMSYQENCIDAFPEGKLKSNMKDAFNASQELTSNTLAIVKLLSSFILSVSQTSGANRHLLQSGSHDVVEDGLPTWMNRDERRMLKGDIDKPTPNVTVAKDGSGNFTTINDALAAMPTKYEGRYVIFVKAGIYEEYVNIPKQMVNVTLYGDGSQKSIITGNKNKVDGVNTYLTATVAVMGEGFLGQAMGFRNTAGPEKEQAVALRVQADRAIFLNCRFEGYQDTLYVQTHRQFYRSCVIAGTVDFIFGDATALFQNCLIYVRKPLENQQNAVTAQGRVDKFQTSGIVLQNCKILPDDSLAPVKAQFKTYLGRPWKKYSRTIIMESTIEDLIDPAGWLAWSGTFALDTLFYAEFNNEGPGAKKDGRVKWPGLKTITKDQAEKFTVGPFLQGAWINDTGASVHFGLFK</sequence>
<comment type="function">
    <text evidence="10">Acts in the modification of cell walls via demethylesterification of cell wall pectin.</text>
</comment>
<evidence type="ECO:0000256" key="13">
    <source>
        <dbReference type="SAM" id="MobiDB-lite"/>
    </source>
</evidence>
<keyword evidence="14" id="KW-0812">Transmembrane</keyword>
<feature type="transmembrane region" description="Helical" evidence="14">
    <location>
        <begin position="25"/>
        <end position="47"/>
    </location>
</feature>
<gene>
    <name evidence="16" type="ORF">SLEP1_g15994</name>
</gene>
<dbReference type="InterPro" id="IPR035513">
    <property type="entry name" value="Invertase/methylesterase_inhib"/>
</dbReference>
<comment type="similarity">
    <text evidence="2">In the N-terminal section; belongs to the PMEI family.</text>
</comment>
<evidence type="ECO:0000259" key="15">
    <source>
        <dbReference type="SMART" id="SM00856"/>
    </source>
</evidence>
<keyword evidence="6 12" id="KW-0063">Aspartyl esterase</keyword>
<dbReference type="SUPFAM" id="SSF101148">
    <property type="entry name" value="Plant invertase/pectin methylesterase inhibitor"/>
    <property type="match status" value="1"/>
</dbReference>
<dbReference type="FunFam" id="1.20.140.40:FF:000001">
    <property type="entry name" value="Pectinesterase"/>
    <property type="match status" value="1"/>
</dbReference>